<evidence type="ECO:0000313" key="2">
    <source>
        <dbReference type="EMBL" id="KEY20112.1"/>
    </source>
</evidence>
<keyword evidence="1" id="KW-1133">Transmembrane helix</keyword>
<organism evidence="3 5">
    <name type="scientific">Kaistella antarctica</name>
    <dbReference type="NCBI Taxonomy" id="266748"/>
    <lineage>
        <taxon>Bacteria</taxon>
        <taxon>Pseudomonadati</taxon>
        <taxon>Bacteroidota</taxon>
        <taxon>Flavobacteriia</taxon>
        <taxon>Flavobacteriales</taxon>
        <taxon>Weeksellaceae</taxon>
        <taxon>Chryseobacterium group</taxon>
        <taxon>Kaistella</taxon>
    </lineage>
</organism>
<dbReference type="AlphaFoldDB" id="A0A448NMM1"/>
<proteinExistence type="predicted"/>
<keyword evidence="1" id="KW-0812">Transmembrane</keyword>
<keyword evidence="1" id="KW-0472">Membrane</keyword>
<sequence>MQIEANTIDHIRSRPRFKIYTDISREEYIAYLKKFLKERTENFEGNINQEVSLITVRTPQEYYWKPNLSLRTEIDSEENKTVIRGIFGPAAAVWTFFMFLNFIFGILLMFAITIWYVEKQIKSNDYPWAFTASIVMLLLLGLTFSVARIGRWKAKKEMKQLREFAEESVQQFERYQAAGVETT</sequence>
<dbReference type="EMBL" id="JPEP01000001">
    <property type="protein sequence ID" value="KEY20112.1"/>
    <property type="molecule type" value="Genomic_DNA"/>
</dbReference>
<evidence type="ECO:0008006" key="6">
    <source>
        <dbReference type="Google" id="ProtNLM"/>
    </source>
</evidence>
<gene>
    <name evidence="2" type="ORF">HY04_02520</name>
    <name evidence="3" type="ORF">NCTC13489_00122</name>
</gene>
<evidence type="ECO:0000313" key="3">
    <source>
        <dbReference type="EMBL" id="VEH95264.1"/>
    </source>
</evidence>
<feature type="transmembrane region" description="Helical" evidence="1">
    <location>
        <begin position="128"/>
        <end position="149"/>
    </location>
</feature>
<reference evidence="2 4" key="1">
    <citation type="submission" date="2014-07" db="EMBL/GenBank/DDBJ databases">
        <authorList>
            <person name="Pisani N.G."/>
            <person name="Newman J.D."/>
        </authorList>
    </citation>
    <scope>NUCLEOTIDE SEQUENCE [LARGE SCALE GENOMIC DNA]</scope>
    <source>
        <strain evidence="2 4">LMG 24720</strain>
    </source>
</reference>
<dbReference type="Proteomes" id="UP000270036">
    <property type="component" value="Chromosome"/>
</dbReference>
<evidence type="ECO:0000256" key="1">
    <source>
        <dbReference type="SAM" id="Phobius"/>
    </source>
</evidence>
<evidence type="ECO:0000313" key="5">
    <source>
        <dbReference type="Proteomes" id="UP000270036"/>
    </source>
</evidence>
<dbReference type="Proteomes" id="UP000028349">
    <property type="component" value="Unassembled WGS sequence"/>
</dbReference>
<dbReference type="EMBL" id="LR134441">
    <property type="protein sequence ID" value="VEH95264.1"/>
    <property type="molecule type" value="Genomic_DNA"/>
</dbReference>
<name>A0A448NMM1_9FLAO</name>
<dbReference type="RefSeq" id="WP_034716811.1">
    <property type="nucleotide sequence ID" value="NZ_FOIX01000002.1"/>
</dbReference>
<protein>
    <recommendedName>
        <fullName evidence="6">GTP-binding protein</fullName>
    </recommendedName>
</protein>
<keyword evidence="4" id="KW-1185">Reference proteome</keyword>
<accession>A0A448NMM1</accession>
<reference evidence="3 5" key="2">
    <citation type="submission" date="2018-12" db="EMBL/GenBank/DDBJ databases">
        <authorList>
            <consortium name="Pathogen Informatics"/>
        </authorList>
    </citation>
    <scope>NUCLEOTIDE SEQUENCE [LARGE SCALE GENOMIC DNA]</scope>
    <source>
        <strain evidence="3 5">NCTC13489</strain>
    </source>
</reference>
<dbReference type="KEGG" id="cant:NCTC13489_00122"/>
<dbReference type="STRING" id="266748.HY04_02520"/>
<evidence type="ECO:0000313" key="4">
    <source>
        <dbReference type="Proteomes" id="UP000028349"/>
    </source>
</evidence>
<feature type="transmembrane region" description="Helical" evidence="1">
    <location>
        <begin position="90"/>
        <end position="116"/>
    </location>
</feature>
<dbReference type="OrthoDB" id="1451346at2"/>